<evidence type="ECO:0008006" key="3">
    <source>
        <dbReference type="Google" id="ProtNLM"/>
    </source>
</evidence>
<evidence type="ECO:0000313" key="1">
    <source>
        <dbReference type="EnsemblMetazoa" id="SMAR002358-PA"/>
    </source>
</evidence>
<dbReference type="STRING" id="126957.T1IMY9"/>
<reference evidence="2" key="1">
    <citation type="submission" date="2011-05" db="EMBL/GenBank/DDBJ databases">
        <authorList>
            <person name="Richards S.R."/>
            <person name="Qu J."/>
            <person name="Jiang H."/>
            <person name="Jhangiani S.N."/>
            <person name="Agravi P."/>
            <person name="Goodspeed R."/>
            <person name="Gross S."/>
            <person name="Mandapat C."/>
            <person name="Jackson L."/>
            <person name="Mathew T."/>
            <person name="Pu L."/>
            <person name="Thornton R."/>
            <person name="Saada N."/>
            <person name="Wilczek-Boney K.B."/>
            <person name="Lee S."/>
            <person name="Kovar C."/>
            <person name="Wu Y."/>
            <person name="Scherer S.E."/>
            <person name="Worley K.C."/>
            <person name="Muzny D.M."/>
            <person name="Gibbs R."/>
        </authorList>
    </citation>
    <scope>NUCLEOTIDE SEQUENCE</scope>
    <source>
        <strain evidence="2">Brora</strain>
    </source>
</reference>
<protein>
    <recommendedName>
        <fullName evidence="3">Perforin-2</fullName>
    </recommendedName>
</protein>
<dbReference type="PhylomeDB" id="T1IMY9"/>
<evidence type="ECO:0000313" key="2">
    <source>
        <dbReference type="Proteomes" id="UP000014500"/>
    </source>
</evidence>
<keyword evidence="2" id="KW-1185">Reference proteome</keyword>
<dbReference type="EnsemblMetazoa" id="SMAR002358-RA">
    <property type="protein sequence ID" value="SMAR002358-PA"/>
    <property type="gene ID" value="SMAR002358"/>
</dbReference>
<reference evidence="1" key="2">
    <citation type="submission" date="2015-02" db="UniProtKB">
        <authorList>
            <consortium name="EnsemblMetazoa"/>
        </authorList>
    </citation>
    <scope>IDENTIFICATION</scope>
</reference>
<accession>T1IMY9</accession>
<dbReference type="HOGENOM" id="CLU_023578_0_0_1"/>
<proteinExistence type="predicted"/>
<dbReference type="Proteomes" id="UP000014500">
    <property type="component" value="Unassembled WGS sequence"/>
</dbReference>
<organism evidence="1 2">
    <name type="scientific">Strigamia maritima</name>
    <name type="common">European centipede</name>
    <name type="synonym">Geophilus maritimus</name>
    <dbReference type="NCBI Taxonomy" id="126957"/>
    <lineage>
        <taxon>Eukaryota</taxon>
        <taxon>Metazoa</taxon>
        <taxon>Ecdysozoa</taxon>
        <taxon>Arthropoda</taxon>
        <taxon>Myriapoda</taxon>
        <taxon>Chilopoda</taxon>
        <taxon>Pleurostigmophora</taxon>
        <taxon>Geophilomorpha</taxon>
        <taxon>Linotaeniidae</taxon>
        <taxon>Strigamia</taxon>
    </lineage>
</organism>
<name>T1IMY9_STRMM</name>
<dbReference type="AlphaFoldDB" id="T1IMY9"/>
<dbReference type="EMBL" id="JH431106">
    <property type="status" value="NOT_ANNOTATED_CDS"/>
    <property type="molecule type" value="Genomic_DNA"/>
</dbReference>
<sequence>MYRIVISSDSRMAVGVKEKFQQVITALVRNNTEEAKHRVETIKQNLIGVKIVATRVIASVSWKNKQYFDSSLSSEYIDAILEKKIRHFGGLNWEKDSVAQCMVAVDKSGDLLSGLITASNFPRAQSSLLSNVRQMFSDVIQDYYVQNIHRGCTRPKSSNFEYIANLDDDSCDSSEVYDYVFGGFFVTNEVRSYGLTNDWSSAILKNPLTESTSCPTQFETSIVYTRMSYRMYSSYYHASVKQQFVSCLANESLGTSYLFGGLYSSDVNNIHTNDKSCPPFYSAISVDAQMGSLSICVNNSDNSFAKRYALPFGGFASASNKYQCPIGYKKYLAMNF</sequence>